<gene>
    <name evidence="2" type="ORF">CCUS01_12570</name>
</gene>
<keyword evidence="3" id="KW-1185">Reference proteome</keyword>
<sequence>MREGGRGGRRRRSGEGGVVHPPRRGEASGENVVAWSFDFGPSAIDATNEPLNVVWGGVECKGESKHARAADMEETWADWGGGGRPCQVRKDWREKARERWQQQQQSTQKAKGRWERTPKVKLRGDREKFSVARAFSSFLKERDGAATAKLKGRT</sequence>
<organism evidence="2 3">
    <name type="scientific">Colletotrichum cuscutae</name>
    <dbReference type="NCBI Taxonomy" id="1209917"/>
    <lineage>
        <taxon>Eukaryota</taxon>
        <taxon>Fungi</taxon>
        <taxon>Dikarya</taxon>
        <taxon>Ascomycota</taxon>
        <taxon>Pezizomycotina</taxon>
        <taxon>Sordariomycetes</taxon>
        <taxon>Hypocreomycetidae</taxon>
        <taxon>Glomerellales</taxon>
        <taxon>Glomerellaceae</taxon>
        <taxon>Colletotrichum</taxon>
        <taxon>Colletotrichum acutatum species complex</taxon>
    </lineage>
</organism>
<protein>
    <submittedName>
        <fullName evidence="2">Uncharacterized protein</fullName>
    </submittedName>
</protein>
<feature type="region of interest" description="Disordered" evidence="1">
    <location>
        <begin position="1"/>
        <end position="29"/>
    </location>
</feature>
<dbReference type="EMBL" id="MPDP01000323">
    <property type="protein sequence ID" value="KAK1445402.1"/>
    <property type="molecule type" value="Genomic_DNA"/>
</dbReference>
<feature type="region of interest" description="Disordered" evidence="1">
    <location>
        <begin position="99"/>
        <end position="118"/>
    </location>
</feature>
<dbReference type="Proteomes" id="UP001239213">
    <property type="component" value="Unassembled WGS sequence"/>
</dbReference>
<proteinExistence type="predicted"/>
<evidence type="ECO:0000313" key="2">
    <source>
        <dbReference type="EMBL" id="KAK1445402.1"/>
    </source>
</evidence>
<evidence type="ECO:0000313" key="3">
    <source>
        <dbReference type="Proteomes" id="UP001239213"/>
    </source>
</evidence>
<evidence type="ECO:0000256" key="1">
    <source>
        <dbReference type="SAM" id="MobiDB-lite"/>
    </source>
</evidence>
<name>A0AAI9TVM4_9PEZI</name>
<dbReference type="AlphaFoldDB" id="A0AAI9TVM4"/>
<comment type="caution">
    <text evidence="2">The sequence shown here is derived from an EMBL/GenBank/DDBJ whole genome shotgun (WGS) entry which is preliminary data.</text>
</comment>
<accession>A0AAI9TVM4</accession>
<reference evidence="2" key="1">
    <citation type="submission" date="2016-11" db="EMBL/GenBank/DDBJ databases">
        <title>The genome sequence of Colletotrichum cuscutae.</title>
        <authorList>
            <person name="Baroncelli R."/>
        </authorList>
    </citation>
    <scope>NUCLEOTIDE SEQUENCE</scope>
    <source>
        <strain evidence="2">IMI 304802</strain>
    </source>
</reference>